<protein>
    <submittedName>
        <fullName evidence="6">Ycf48-like protein</fullName>
    </submittedName>
</protein>
<gene>
    <name evidence="6" type="ORF">Pan216_02180</name>
</gene>
<dbReference type="RefSeq" id="WP_419193128.1">
    <property type="nucleotide sequence ID" value="NZ_CP036279.1"/>
</dbReference>
<sequence precursor="true">MSHRFPWRPFLLGLTLGFLPAIPLHAQEHEDATLRGVVFVDQHEGWAVGDEGTIWHTLDGGEVWERQPADTKLTLSGITMRDRHLGWVAARKSSPFLKGSQGEVYWTRDGGKTWSKVAKQYFSGIQSVLFFDKRLGCIVGETTEQHPCGVFVTDDAGKNWNAVLGGQWPGWKASWFRDASFGVLGGIHGSFAVLRDGQLIPAPCDWSPNSTVHDIAEANGTIWAVGDRCQIFSSSDEGVTWARAETPIPREVRESWNLHSVSAVGDHVWIAGRPGSLVLHSPNKGRTWEILPTGSPMPLEDLCFVDESHGWAVGAMGTILATKDGGKQWTAQREGGSRAAVLWINRQGRDIPLSVAARLGAEEGYRQVAFELTVPERSLGSPGGLAASRRVNDALRQVGGTVAEHSNRFPLDPSRVNDPPNALIAEWNRLHEGKAGEEIERELILALRLWRPEIVITDDIVPGTHNPMASALVALGVRRCFRRAADPRVFPEQLAFLQLRPHQAKRLFAHVPSLEAPQAEGGEPAKGKTIVIDRLASKELGARLGKSYLEAANEAMPTLWPEFHSTEREARFGLLASDGERSVGRVTLMGSLQLQPGTEARRDVAPVAEEAIATDGSQETMREVVAAVQRLKIGNQSDATLAHLGTMTRDLPPSRAGSVLHETGMRYLRSGRWDLATQTFQYLVERFPEHPLALQASRWLMAYWTSIEAQRQAEDPTLLGTARAKYTRNESTGKTTTVGSSGVQLLHERGRTQRANIQAVAYGQHLQGSSRHLWSDPQIQLCLAAAHRKIGQLETREGHFRVILDADPASRWKDVINMERWLFDQARRCPRPTGRSVHAPKRPYLDGQLDDECWRHTKELVLGCEDEMTGEIFRTTVRFCHDDEFFYLGAIAGQPAARPGMEATPRRGHDANIAHSDRIEFLVDLDRDYSTWYRLSVNHEGQVRDECWGQPSWNPRWFVATASGQGYWSLETAIPITELTHDTGLTHQWWAFNVQRIVPGQKILAVSQPASAEGRSDGFTLMKFIQRDRRPDPVQQAN</sequence>
<accession>A0A518AXI1</accession>
<evidence type="ECO:0000256" key="3">
    <source>
        <dbReference type="PROSITE-ProRule" id="PRU00339"/>
    </source>
</evidence>
<dbReference type="InterPro" id="IPR015943">
    <property type="entry name" value="WD40/YVTN_repeat-like_dom_sf"/>
</dbReference>
<evidence type="ECO:0000256" key="2">
    <source>
        <dbReference type="ARBA" id="ARBA00023276"/>
    </source>
</evidence>
<keyword evidence="4" id="KW-0732">Signal</keyword>
<dbReference type="Gene3D" id="2.130.10.10">
    <property type="entry name" value="YVTN repeat-like/Quinoprotein amine dehydrogenase"/>
    <property type="match status" value="2"/>
</dbReference>
<evidence type="ECO:0000313" key="7">
    <source>
        <dbReference type="Proteomes" id="UP000317093"/>
    </source>
</evidence>
<evidence type="ECO:0000256" key="4">
    <source>
        <dbReference type="SAM" id="SignalP"/>
    </source>
</evidence>
<dbReference type="EMBL" id="CP036279">
    <property type="protein sequence ID" value="QDU59390.1"/>
    <property type="molecule type" value="Genomic_DNA"/>
</dbReference>
<proteinExistence type="predicted"/>
<evidence type="ECO:0000313" key="6">
    <source>
        <dbReference type="EMBL" id="QDU59390.1"/>
    </source>
</evidence>
<dbReference type="InterPro" id="IPR024078">
    <property type="entry name" value="LmbE-like_dom_sf"/>
</dbReference>
<dbReference type="SUPFAM" id="SSF110296">
    <property type="entry name" value="Oligoxyloglucan reducing end-specific cellobiohydrolase"/>
    <property type="match status" value="2"/>
</dbReference>
<dbReference type="Proteomes" id="UP000317093">
    <property type="component" value="Chromosome"/>
</dbReference>
<dbReference type="SUPFAM" id="SSF49344">
    <property type="entry name" value="CBD9-like"/>
    <property type="match status" value="1"/>
</dbReference>
<dbReference type="GO" id="GO:0009523">
    <property type="term" value="C:photosystem II"/>
    <property type="evidence" value="ECO:0007669"/>
    <property type="project" value="UniProtKB-KW"/>
</dbReference>
<dbReference type="KEGG" id="knv:Pan216_02180"/>
<dbReference type="GO" id="GO:0015979">
    <property type="term" value="P:photosynthesis"/>
    <property type="evidence" value="ECO:0007669"/>
    <property type="project" value="UniProtKB-KW"/>
</dbReference>
<evidence type="ECO:0000256" key="1">
    <source>
        <dbReference type="ARBA" id="ARBA00022531"/>
    </source>
</evidence>
<dbReference type="CDD" id="cd15482">
    <property type="entry name" value="Sialidase_non-viral"/>
    <property type="match status" value="1"/>
</dbReference>
<dbReference type="PANTHER" id="PTHR47199">
    <property type="entry name" value="PHOTOSYSTEM II STABILITY/ASSEMBLY FACTOR HCF136, CHLOROPLASTIC"/>
    <property type="match status" value="1"/>
</dbReference>
<reference evidence="6 7" key="1">
    <citation type="submission" date="2019-02" db="EMBL/GenBank/DDBJ databases">
        <title>Deep-cultivation of Planctomycetes and their phenomic and genomic characterization uncovers novel biology.</title>
        <authorList>
            <person name="Wiegand S."/>
            <person name="Jogler M."/>
            <person name="Boedeker C."/>
            <person name="Pinto D."/>
            <person name="Vollmers J."/>
            <person name="Rivas-Marin E."/>
            <person name="Kohn T."/>
            <person name="Peeters S.H."/>
            <person name="Heuer A."/>
            <person name="Rast P."/>
            <person name="Oberbeckmann S."/>
            <person name="Bunk B."/>
            <person name="Jeske O."/>
            <person name="Meyerdierks A."/>
            <person name="Storesund J.E."/>
            <person name="Kallscheuer N."/>
            <person name="Luecker S."/>
            <person name="Lage O.M."/>
            <person name="Pohl T."/>
            <person name="Merkel B.J."/>
            <person name="Hornburger P."/>
            <person name="Mueller R.-W."/>
            <person name="Bruemmer F."/>
            <person name="Labrenz M."/>
            <person name="Spormann A.M."/>
            <person name="Op den Camp H."/>
            <person name="Overmann J."/>
            <person name="Amann R."/>
            <person name="Jetten M.S.M."/>
            <person name="Mascher T."/>
            <person name="Medema M.H."/>
            <person name="Devos D.P."/>
            <person name="Kaster A.-K."/>
            <person name="Ovreas L."/>
            <person name="Rohde M."/>
            <person name="Galperin M.Y."/>
            <person name="Jogler C."/>
        </authorList>
    </citation>
    <scope>NUCLEOTIDE SEQUENCE [LARGE SCALE GENOMIC DNA]</scope>
    <source>
        <strain evidence="6 7">Pan216</strain>
    </source>
</reference>
<keyword evidence="1" id="KW-0602">Photosynthesis</keyword>
<dbReference type="InterPro" id="IPR019734">
    <property type="entry name" value="TPR_rpt"/>
</dbReference>
<feature type="signal peptide" evidence="4">
    <location>
        <begin position="1"/>
        <end position="26"/>
    </location>
</feature>
<dbReference type="InterPro" id="IPR028203">
    <property type="entry name" value="PSII_CF48-like_dom"/>
</dbReference>
<keyword evidence="2" id="KW-0604">Photosystem II</keyword>
<feature type="chain" id="PRO_5022083219" evidence="4">
    <location>
        <begin position="27"/>
        <end position="1038"/>
    </location>
</feature>
<organism evidence="6 7">
    <name type="scientific">Kolteria novifilia</name>
    <dbReference type="NCBI Taxonomy" id="2527975"/>
    <lineage>
        <taxon>Bacteria</taxon>
        <taxon>Pseudomonadati</taxon>
        <taxon>Planctomycetota</taxon>
        <taxon>Planctomycetia</taxon>
        <taxon>Kolteriales</taxon>
        <taxon>Kolteriaceae</taxon>
        <taxon>Kolteria</taxon>
    </lineage>
</organism>
<dbReference type="AlphaFoldDB" id="A0A518AXI1"/>
<dbReference type="Gene3D" id="2.60.40.1190">
    <property type="match status" value="1"/>
</dbReference>
<evidence type="ECO:0000259" key="5">
    <source>
        <dbReference type="Pfam" id="PF14870"/>
    </source>
</evidence>
<dbReference type="InterPro" id="IPR011990">
    <property type="entry name" value="TPR-like_helical_dom_sf"/>
</dbReference>
<feature type="repeat" description="TPR" evidence="3">
    <location>
        <begin position="657"/>
        <end position="690"/>
    </location>
</feature>
<feature type="domain" description="Photosynthesis system II assembly factor Ycf48/Hcf136-like" evidence="5">
    <location>
        <begin position="211"/>
        <end position="296"/>
    </location>
</feature>
<keyword evidence="7" id="KW-1185">Reference proteome</keyword>
<dbReference type="PANTHER" id="PTHR47199:SF2">
    <property type="entry name" value="PHOTOSYSTEM II STABILITY_ASSEMBLY FACTOR HCF136, CHLOROPLASTIC"/>
    <property type="match status" value="1"/>
</dbReference>
<keyword evidence="3" id="KW-0802">TPR repeat</keyword>
<feature type="domain" description="Photosynthesis system II assembly factor Ycf48/Hcf136-like" evidence="5">
    <location>
        <begin position="31"/>
        <end position="163"/>
    </location>
</feature>
<name>A0A518AXI1_9BACT</name>
<dbReference type="PROSITE" id="PS50005">
    <property type="entry name" value="TPR"/>
    <property type="match status" value="1"/>
</dbReference>
<dbReference type="Gene3D" id="3.40.50.10320">
    <property type="entry name" value="LmbE-like"/>
    <property type="match status" value="1"/>
</dbReference>
<dbReference type="Gene3D" id="1.25.40.10">
    <property type="entry name" value="Tetratricopeptide repeat domain"/>
    <property type="match status" value="1"/>
</dbReference>
<dbReference type="Pfam" id="PF14870">
    <property type="entry name" value="PSII_BNR"/>
    <property type="match status" value="2"/>
</dbReference>